<keyword evidence="1" id="KW-0812">Transmembrane</keyword>
<organism evidence="2 3">
    <name type="scientific">Brevibacterium metallidurans</name>
    <dbReference type="NCBI Taxonomy" id="1482676"/>
    <lineage>
        <taxon>Bacteria</taxon>
        <taxon>Bacillati</taxon>
        <taxon>Actinomycetota</taxon>
        <taxon>Actinomycetes</taxon>
        <taxon>Micrococcales</taxon>
        <taxon>Brevibacteriaceae</taxon>
        <taxon>Brevibacterium</taxon>
    </lineage>
</organism>
<protein>
    <submittedName>
        <fullName evidence="2">Uncharacterized protein</fullName>
    </submittedName>
</protein>
<feature type="transmembrane region" description="Helical" evidence="1">
    <location>
        <begin position="113"/>
        <end position="135"/>
    </location>
</feature>
<sequence>MLGAMVGKRNRRSPAQRRARSELRSALALIIVSSVFVVLGAMLALTGELFAIVVVLFFGACLLAGLMRLPSMSMRVRLRLLIIGCLAFAAACAAIVGFAIMGVQIGSTLVPQSALTVIAAVGVVFFGGGGVLLALRMRPNRMPPDESEPE</sequence>
<gene>
    <name evidence="2" type="ORF">NCCP602_16870</name>
</gene>
<accession>A0ABP3C890</accession>
<evidence type="ECO:0000313" key="2">
    <source>
        <dbReference type="EMBL" id="GAA0035726.1"/>
    </source>
</evidence>
<feature type="transmembrane region" description="Helical" evidence="1">
    <location>
        <begin position="78"/>
        <end position="101"/>
    </location>
</feature>
<dbReference type="EMBL" id="BAAAAF010000005">
    <property type="protein sequence ID" value="GAA0035726.1"/>
    <property type="molecule type" value="Genomic_DNA"/>
</dbReference>
<feature type="transmembrane region" description="Helical" evidence="1">
    <location>
        <begin position="21"/>
        <end position="43"/>
    </location>
</feature>
<name>A0ABP3C890_9MICO</name>
<proteinExistence type="predicted"/>
<feature type="transmembrane region" description="Helical" evidence="1">
    <location>
        <begin position="49"/>
        <end position="66"/>
    </location>
</feature>
<keyword evidence="1" id="KW-0472">Membrane</keyword>
<comment type="caution">
    <text evidence="2">The sequence shown here is derived from an EMBL/GenBank/DDBJ whole genome shotgun (WGS) entry which is preliminary data.</text>
</comment>
<evidence type="ECO:0000313" key="3">
    <source>
        <dbReference type="Proteomes" id="UP001498238"/>
    </source>
</evidence>
<keyword evidence="3" id="KW-1185">Reference proteome</keyword>
<reference evidence="2 3" key="1">
    <citation type="submission" date="2024-01" db="EMBL/GenBank/DDBJ databases">
        <title>Characterization of antibiotic resistant novel bacterial strains and their environmental applications.</title>
        <authorList>
            <person name="Manzoor S."/>
            <person name="Abbas S."/>
            <person name="Arshad M."/>
            <person name="Ahmed I."/>
        </authorList>
    </citation>
    <scope>NUCLEOTIDE SEQUENCE [LARGE SCALE GENOMIC DNA]</scope>
    <source>
        <strain evidence="2 3">NCCP-602</strain>
    </source>
</reference>
<evidence type="ECO:0000256" key="1">
    <source>
        <dbReference type="SAM" id="Phobius"/>
    </source>
</evidence>
<dbReference type="Proteomes" id="UP001498238">
    <property type="component" value="Unassembled WGS sequence"/>
</dbReference>
<keyword evidence="1" id="KW-1133">Transmembrane helix</keyword>